<dbReference type="FunFam" id="3.40.1110.10:FF:000232">
    <property type="entry name" value="Calcium-translocating P-type ATPase, PMCA-type"/>
    <property type="match status" value="1"/>
</dbReference>
<organism evidence="5 6">
    <name type="scientific">Paramecium octaurelia</name>
    <dbReference type="NCBI Taxonomy" id="43137"/>
    <lineage>
        <taxon>Eukaryota</taxon>
        <taxon>Sar</taxon>
        <taxon>Alveolata</taxon>
        <taxon>Ciliophora</taxon>
        <taxon>Intramacronucleata</taxon>
        <taxon>Oligohymenophorea</taxon>
        <taxon>Peniculida</taxon>
        <taxon>Parameciidae</taxon>
        <taxon>Paramecium</taxon>
    </lineage>
</organism>
<dbReference type="Pfam" id="PF00122">
    <property type="entry name" value="E1-E2_ATPase"/>
    <property type="match status" value="1"/>
</dbReference>
<dbReference type="PANTHER" id="PTHR24093">
    <property type="entry name" value="CATION TRANSPORTING ATPASE"/>
    <property type="match status" value="1"/>
</dbReference>
<keyword evidence="3" id="KW-0472">Membrane</keyword>
<evidence type="ECO:0000259" key="4">
    <source>
        <dbReference type="Pfam" id="PF00122"/>
    </source>
</evidence>
<comment type="caution">
    <text evidence="5">The sequence shown here is derived from an EMBL/GenBank/DDBJ whole genome shotgun (WGS) entry which is preliminary data.</text>
</comment>
<feature type="domain" description="P-type ATPase A" evidence="4">
    <location>
        <begin position="149"/>
        <end position="256"/>
    </location>
</feature>
<keyword evidence="3" id="KW-1133">Transmembrane helix</keyword>
<sequence length="662" mass="75899">MFKVSKEKLQQILASGITQDNQDSMGEFNTTKCFEDSLKCNIEQGLSNDGVLLRRQEFGENRKQNQDCISTMKAVWIILFKPKSMVLFSLSINSMILIYLSTDGIYTNEWIESLVTFGLICLSFVLSVSQIKNDEQKLQQNQSLDEQTKFAVVLRNGKLIRIIADSLVVGDIVILQENDEIYVDGLIVKQQNLYIDECSLTGEEKPVHKVTLEEVVQSQQPISPQKHLVYAGSRVVQGCGKLLVLAVGPEALVNRILIPLQQEEKQTPITGEIRNISHKMERIKFVGIIIVFVMLLVRFIFQYSEQNINRYSMFSKILNLILALKSGKAYETIYTHFQIQLSEVVKFMLYEQNLVRRLQKLENMAFMDTVVVDETGILTQNRITVESIMNDTIEQFTTSQFNLYPKEFQQALIDSCFINNYYDPNTESGSQIEKALFEFSETIELNLSERLKQVTHRIPFSSARKIQSIIINNDRVVVRGLAEQILSSSTKFYSLKNGIVAIDDVLKKNLEQLMVEMHQQGKIMGIAYRDVDLQNENVKELIENNQFEYDRQNLTLLGFLLFVDPLRDETQSAVKGLRQAGVQVVFTTENDSISAKNFAINAGIMISNSIIMEGSDFSERFNRKGQNSKNEIQNLHVLSRARPRDKYKLVQEFYWSLLSWCS</sequence>
<proteinExistence type="predicted"/>
<dbReference type="InterPro" id="IPR059000">
    <property type="entry name" value="ATPase_P-type_domA"/>
</dbReference>
<dbReference type="PANTHER" id="PTHR24093:SF369">
    <property type="entry name" value="CALCIUM-TRANSPORTING ATPASE"/>
    <property type="match status" value="1"/>
</dbReference>
<dbReference type="Pfam" id="PF13246">
    <property type="entry name" value="Cation_ATPase"/>
    <property type="match status" value="1"/>
</dbReference>
<evidence type="ECO:0000256" key="2">
    <source>
        <dbReference type="ARBA" id="ARBA00022842"/>
    </source>
</evidence>
<dbReference type="EMBL" id="CAJJDP010000067">
    <property type="protein sequence ID" value="CAD8176974.1"/>
    <property type="molecule type" value="Genomic_DNA"/>
</dbReference>
<keyword evidence="6" id="KW-1185">Reference proteome</keyword>
<dbReference type="OrthoDB" id="309582at2759"/>
<dbReference type="AlphaFoldDB" id="A0A8S1VIE1"/>
<feature type="transmembrane region" description="Helical" evidence="3">
    <location>
        <begin position="85"/>
        <end position="102"/>
    </location>
</feature>
<evidence type="ECO:0000313" key="5">
    <source>
        <dbReference type="EMBL" id="CAD8176974.1"/>
    </source>
</evidence>
<keyword evidence="2" id="KW-0460">Magnesium</keyword>
<comment type="subcellular location">
    <subcellularLocation>
        <location evidence="1">Endomembrane system</location>
        <topology evidence="1">Multi-pass membrane protein</topology>
    </subcellularLocation>
</comment>
<evidence type="ECO:0000256" key="1">
    <source>
        <dbReference type="ARBA" id="ARBA00004127"/>
    </source>
</evidence>
<dbReference type="GO" id="GO:0005388">
    <property type="term" value="F:P-type calcium transporter activity"/>
    <property type="evidence" value="ECO:0007669"/>
    <property type="project" value="TreeGrafter"/>
</dbReference>
<reference evidence="5" key="1">
    <citation type="submission" date="2021-01" db="EMBL/GenBank/DDBJ databases">
        <authorList>
            <consortium name="Genoscope - CEA"/>
            <person name="William W."/>
        </authorList>
    </citation>
    <scope>NUCLEOTIDE SEQUENCE</scope>
</reference>
<feature type="transmembrane region" description="Helical" evidence="3">
    <location>
        <begin position="283"/>
        <end position="301"/>
    </location>
</feature>
<evidence type="ECO:0000256" key="3">
    <source>
        <dbReference type="SAM" id="Phobius"/>
    </source>
</evidence>
<evidence type="ECO:0000313" key="6">
    <source>
        <dbReference type="Proteomes" id="UP000683925"/>
    </source>
</evidence>
<protein>
    <recommendedName>
        <fullName evidence="4">P-type ATPase A domain-containing protein</fullName>
    </recommendedName>
</protein>
<dbReference type="Proteomes" id="UP000683925">
    <property type="component" value="Unassembled WGS sequence"/>
</dbReference>
<feature type="transmembrane region" description="Helical" evidence="3">
    <location>
        <begin position="114"/>
        <end position="131"/>
    </location>
</feature>
<accession>A0A8S1VIE1</accession>
<gene>
    <name evidence="5" type="ORF">POCTA_138.1.T0680056</name>
</gene>
<dbReference type="OMA" id="NINRYSM"/>
<name>A0A8S1VIE1_PAROT</name>
<keyword evidence="3" id="KW-0812">Transmembrane</keyword>
<dbReference type="GO" id="GO:0012505">
    <property type="term" value="C:endomembrane system"/>
    <property type="evidence" value="ECO:0007669"/>
    <property type="project" value="UniProtKB-SubCell"/>
</dbReference>
<dbReference type="GO" id="GO:0005886">
    <property type="term" value="C:plasma membrane"/>
    <property type="evidence" value="ECO:0007669"/>
    <property type="project" value="TreeGrafter"/>
</dbReference>